<evidence type="ECO:0000313" key="1">
    <source>
        <dbReference type="EMBL" id="CRL05339.1"/>
    </source>
</evidence>
<dbReference type="Proteomes" id="UP000183832">
    <property type="component" value="Unassembled WGS sequence"/>
</dbReference>
<dbReference type="EMBL" id="CVRI01000064">
    <property type="protein sequence ID" value="CRL05339.1"/>
    <property type="molecule type" value="Genomic_DNA"/>
</dbReference>
<sequence length="75" mass="8602">MKKTALRLQAICSTLPIEKSINSNMMIDDNLLFIIFSSLNLKKEEAEKTSRVSCIDLLQYHLILFMYVYAGLTKS</sequence>
<proteinExistence type="predicted"/>
<evidence type="ECO:0000313" key="2">
    <source>
        <dbReference type="Proteomes" id="UP000183832"/>
    </source>
</evidence>
<name>A0A1J1IYH9_9DIPT</name>
<keyword evidence="2" id="KW-1185">Reference proteome</keyword>
<organism evidence="1 2">
    <name type="scientific">Clunio marinus</name>
    <dbReference type="NCBI Taxonomy" id="568069"/>
    <lineage>
        <taxon>Eukaryota</taxon>
        <taxon>Metazoa</taxon>
        <taxon>Ecdysozoa</taxon>
        <taxon>Arthropoda</taxon>
        <taxon>Hexapoda</taxon>
        <taxon>Insecta</taxon>
        <taxon>Pterygota</taxon>
        <taxon>Neoptera</taxon>
        <taxon>Endopterygota</taxon>
        <taxon>Diptera</taxon>
        <taxon>Nematocera</taxon>
        <taxon>Chironomoidea</taxon>
        <taxon>Chironomidae</taxon>
        <taxon>Clunio</taxon>
    </lineage>
</organism>
<gene>
    <name evidence="1" type="ORF">CLUMA_CG018406</name>
</gene>
<reference evidence="1 2" key="1">
    <citation type="submission" date="2015-04" db="EMBL/GenBank/DDBJ databases">
        <authorList>
            <person name="Syromyatnikov M.Y."/>
            <person name="Popov V.N."/>
        </authorList>
    </citation>
    <scope>NUCLEOTIDE SEQUENCE [LARGE SCALE GENOMIC DNA]</scope>
</reference>
<accession>A0A1J1IYH9</accession>
<protein>
    <submittedName>
        <fullName evidence="1">CLUMA_CG018406, isoform A</fullName>
    </submittedName>
</protein>
<dbReference type="AlphaFoldDB" id="A0A1J1IYH9"/>